<dbReference type="RefSeq" id="WP_076363608.1">
    <property type="nucleotide sequence ID" value="NZ_FTOM01000001.1"/>
</dbReference>
<dbReference type="InterPro" id="IPR013525">
    <property type="entry name" value="ABC2_TM"/>
</dbReference>
<organism evidence="13 14">
    <name type="scientific">Phaeovulum vinaykumarii</name>
    <dbReference type="NCBI Taxonomy" id="407234"/>
    <lineage>
        <taxon>Bacteria</taxon>
        <taxon>Pseudomonadati</taxon>
        <taxon>Pseudomonadota</taxon>
        <taxon>Alphaproteobacteria</taxon>
        <taxon>Rhodobacterales</taxon>
        <taxon>Paracoccaceae</taxon>
        <taxon>Phaeovulum</taxon>
    </lineage>
</organism>
<evidence type="ECO:0000256" key="6">
    <source>
        <dbReference type="ARBA" id="ARBA00022692"/>
    </source>
</evidence>
<dbReference type="GO" id="GO:0015920">
    <property type="term" value="P:lipopolysaccharide transport"/>
    <property type="evidence" value="ECO:0007669"/>
    <property type="project" value="TreeGrafter"/>
</dbReference>
<proteinExistence type="inferred from homology"/>
<keyword evidence="9" id="KW-0625">Polysaccharide transport</keyword>
<keyword evidence="5" id="KW-0762">Sugar transport</keyword>
<keyword evidence="8 11" id="KW-1133">Transmembrane helix</keyword>
<evidence type="ECO:0000256" key="1">
    <source>
        <dbReference type="ARBA" id="ARBA00004651"/>
    </source>
</evidence>
<feature type="transmembrane region" description="Helical" evidence="11">
    <location>
        <begin position="113"/>
        <end position="139"/>
    </location>
</feature>
<dbReference type="GO" id="GO:0015774">
    <property type="term" value="P:polysaccharide transport"/>
    <property type="evidence" value="ECO:0007669"/>
    <property type="project" value="UniProtKB-KW"/>
</dbReference>
<keyword evidence="7" id="KW-0972">Capsule biogenesis/degradation</keyword>
<gene>
    <name evidence="13" type="ORF">SAMN05421795_101838</name>
</gene>
<dbReference type="GO" id="GO:0043190">
    <property type="term" value="C:ATP-binding cassette (ABC) transporter complex"/>
    <property type="evidence" value="ECO:0007669"/>
    <property type="project" value="InterPro"/>
</dbReference>
<evidence type="ECO:0000313" key="13">
    <source>
        <dbReference type="EMBL" id="SIS59528.1"/>
    </source>
</evidence>
<evidence type="ECO:0000256" key="9">
    <source>
        <dbReference type="ARBA" id="ARBA00023047"/>
    </source>
</evidence>
<keyword evidence="3 11" id="KW-0813">Transport</keyword>
<keyword evidence="6 11" id="KW-0812">Transmembrane</keyword>
<dbReference type="PRINTS" id="PR00164">
    <property type="entry name" value="ABC2TRNSPORT"/>
</dbReference>
<comment type="similarity">
    <text evidence="2 11">Belongs to the ABC-2 integral membrane protein family.</text>
</comment>
<feature type="domain" description="ABC transmembrane type-2" evidence="12">
    <location>
        <begin position="37"/>
        <end position="258"/>
    </location>
</feature>
<comment type="subcellular location">
    <subcellularLocation>
        <location evidence="11">Cell inner membrane</location>
        <topology evidence="11">Multi-pass membrane protein</topology>
    </subcellularLocation>
    <subcellularLocation>
        <location evidence="1">Cell membrane</location>
        <topology evidence="1">Multi-pass membrane protein</topology>
    </subcellularLocation>
</comment>
<evidence type="ECO:0000256" key="7">
    <source>
        <dbReference type="ARBA" id="ARBA00022903"/>
    </source>
</evidence>
<dbReference type="PROSITE" id="PS51012">
    <property type="entry name" value="ABC_TM2"/>
    <property type="match status" value="1"/>
</dbReference>
<feature type="transmembrane region" description="Helical" evidence="11">
    <location>
        <begin position="181"/>
        <end position="199"/>
    </location>
</feature>
<feature type="transmembrane region" description="Helical" evidence="11">
    <location>
        <begin position="234"/>
        <end position="256"/>
    </location>
</feature>
<accession>A0A1N7KD56</accession>
<dbReference type="Pfam" id="PF01061">
    <property type="entry name" value="ABC2_membrane"/>
    <property type="match status" value="1"/>
</dbReference>
<feature type="transmembrane region" description="Helical" evidence="11">
    <location>
        <begin position="72"/>
        <end position="93"/>
    </location>
</feature>
<evidence type="ECO:0000256" key="10">
    <source>
        <dbReference type="ARBA" id="ARBA00023136"/>
    </source>
</evidence>
<evidence type="ECO:0000313" key="14">
    <source>
        <dbReference type="Proteomes" id="UP000186098"/>
    </source>
</evidence>
<keyword evidence="14" id="KW-1185">Reference proteome</keyword>
<dbReference type="STRING" id="407234.SAMN05421795_101838"/>
<evidence type="ECO:0000256" key="2">
    <source>
        <dbReference type="ARBA" id="ARBA00007783"/>
    </source>
</evidence>
<feature type="transmembrane region" description="Helical" evidence="11">
    <location>
        <begin position="151"/>
        <end position="175"/>
    </location>
</feature>
<dbReference type="PANTHER" id="PTHR30413">
    <property type="entry name" value="INNER MEMBRANE TRANSPORT PERMEASE"/>
    <property type="match status" value="1"/>
</dbReference>
<name>A0A1N7KD56_9RHOB</name>
<dbReference type="GO" id="GO:0140359">
    <property type="term" value="F:ABC-type transporter activity"/>
    <property type="evidence" value="ECO:0007669"/>
    <property type="project" value="InterPro"/>
</dbReference>
<sequence length="265" mass="29908">MERLFSKGQRMRRAATPRTVVALMLREMATSYGRSPGGYLWAVAEPVAALALISAIFALVLHAPSLGTSFPLFYATGYLPFMMFNEVANKMATAIRFSKPLLAYPAVTYVDALLARLLLVSLTHLMVGYIIFIAILGLFETRAILDHATILRAYLVTALLAAGVGTFNCYLMTAFPAWERIWQIVTRPLFIVSCIFFIFEDVPRVGRDWLWFNPLVHVVGEMRRGFYANYRGDYISLTYVCAVSMVLLLVGLLLLYRHHRALTDY</sequence>
<evidence type="ECO:0000256" key="3">
    <source>
        <dbReference type="ARBA" id="ARBA00022448"/>
    </source>
</evidence>
<evidence type="ECO:0000256" key="5">
    <source>
        <dbReference type="ARBA" id="ARBA00022597"/>
    </source>
</evidence>
<dbReference type="AlphaFoldDB" id="A0A1N7KD56"/>
<reference evidence="14" key="1">
    <citation type="submission" date="2017-01" db="EMBL/GenBank/DDBJ databases">
        <authorList>
            <person name="Varghese N."/>
            <person name="Submissions S."/>
        </authorList>
    </citation>
    <scope>NUCLEOTIDE SEQUENCE [LARGE SCALE GENOMIC DNA]</scope>
    <source>
        <strain evidence="14">DSM 18714</strain>
    </source>
</reference>
<dbReference type="InterPro" id="IPR000412">
    <property type="entry name" value="ABC_2_transport"/>
</dbReference>
<keyword evidence="10 11" id="KW-0472">Membrane</keyword>
<evidence type="ECO:0000256" key="8">
    <source>
        <dbReference type="ARBA" id="ARBA00022989"/>
    </source>
</evidence>
<dbReference type="Proteomes" id="UP000186098">
    <property type="component" value="Unassembled WGS sequence"/>
</dbReference>
<dbReference type="PANTHER" id="PTHR30413:SF10">
    <property type="entry name" value="CAPSULE POLYSACCHARIDE EXPORT INNER-MEMBRANE PROTEIN CTRC"/>
    <property type="match status" value="1"/>
</dbReference>
<evidence type="ECO:0000256" key="4">
    <source>
        <dbReference type="ARBA" id="ARBA00022475"/>
    </source>
</evidence>
<dbReference type="EMBL" id="FTOM01000001">
    <property type="protein sequence ID" value="SIS59528.1"/>
    <property type="molecule type" value="Genomic_DNA"/>
</dbReference>
<evidence type="ECO:0000259" key="12">
    <source>
        <dbReference type="PROSITE" id="PS51012"/>
    </source>
</evidence>
<keyword evidence="4 11" id="KW-1003">Cell membrane</keyword>
<feature type="transmembrane region" description="Helical" evidence="11">
    <location>
        <begin position="39"/>
        <end position="60"/>
    </location>
</feature>
<evidence type="ECO:0000256" key="11">
    <source>
        <dbReference type="RuleBase" id="RU361157"/>
    </source>
</evidence>
<dbReference type="InterPro" id="IPR047817">
    <property type="entry name" value="ABC2_TM_bact-type"/>
</dbReference>
<protein>
    <recommendedName>
        <fullName evidence="11">Transport permease protein</fullName>
    </recommendedName>
</protein>